<organism evidence="2 3">
    <name type="scientific">Corallococcus macrosporus</name>
    <dbReference type="NCBI Taxonomy" id="35"/>
    <lineage>
        <taxon>Bacteria</taxon>
        <taxon>Pseudomonadati</taxon>
        <taxon>Myxococcota</taxon>
        <taxon>Myxococcia</taxon>
        <taxon>Myxococcales</taxon>
        <taxon>Cystobacterineae</taxon>
        <taxon>Myxococcaceae</taxon>
        <taxon>Corallococcus</taxon>
    </lineage>
</organism>
<evidence type="ECO:0000313" key="3">
    <source>
        <dbReference type="Proteomes" id="UP000664052"/>
    </source>
</evidence>
<gene>
    <name evidence="2" type="ORF">JYK02_36015</name>
</gene>
<dbReference type="Proteomes" id="UP000664052">
    <property type="component" value="Unassembled WGS sequence"/>
</dbReference>
<feature type="region of interest" description="Disordered" evidence="1">
    <location>
        <begin position="1"/>
        <end position="34"/>
    </location>
</feature>
<sequence>MNQQVEFVEEPPREGGYDDDEDEEEVPESGGGFVLQPFVKRPRRRQPRPISHGGEGLIQATLAAKYGTEGNLKEKLDPGTRDKIAGDLVEEALLPGVSEAVERVFGRWVSSTCTIYTNVEVYPVNAGSILLGGNLAELDFMVVDNRRRVRALVSAKLNSAQCNFATDREHLRKIAEGIRHRSISSLTQKQQAELTASLFENREVPPTLAGFRAIFQRPQKVRPITQDLEIDLDVRGLNPDLIPVWKGSAREPYCPCMACRGPRRLVNVGTSKDGRLPPVHIMITDTAETIRKRSDKAYEAFKKAKENGKR</sequence>
<evidence type="ECO:0000256" key="1">
    <source>
        <dbReference type="SAM" id="MobiDB-lite"/>
    </source>
</evidence>
<dbReference type="EMBL" id="JAFIMU010000015">
    <property type="protein sequence ID" value="MBN8232933.1"/>
    <property type="molecule type" value="Genomic_DNA"/>
</dbReference>
<keyword evidence="3" id="KW-1185">Reference proteome</keyword>
<comment type="caution">
    <text evidence="2">The sequence shown here is derived from an EMBL/GenBank/DDBJ whole genome shotgun (WGS) entry which is preliminary data.</text>
</comment>
<feature type="compositionally biased region" description="Acidic residues" evidence="1">
    <location>
        <begin position="17"/>
        <end position="27"/>
    </location>
</feature>
<accession>A0ABS3DNM2</accession>
<protein>
    <submittedName>
        <fullName evidence="2">Uncharacterized protein</fullName>
    </submittedName>
</protein>
<proteinExistence type="predicted"/>
<name>A0ABS3DNM2_9BACT</name>
<dbReference type="RefSeq" id="WP_207057491.1">
    <property type="nucleotide sequence ID" value="NZ_JAFIMU010000015.1"/>
</dbReference>
<evidence type="ECO:0000313" key="2">
    <source>
        <dbReference type="EMBL" id="MBN8232933.1"/>
    </source>
</evidence>
<reference evidence="2 3" key="1">
    <citation type="submission" date="2021-02" db="EMBL/GenBank/DDBJ databases">
        <title>De Novo genome assembly of isolated myxobacteria.</title>
        <authorList>
            <person name="Stevens D.C."/>
        </authorList>
    </citation>
    <scope>NUCLEOTIDE SEQUENCE [LARGE SCALE GENOMIC DNA]</scope>
    <source>
        <strain evidence="2 3">ATCC 29039</strain>
    </source>
</reference>